<dbReference type="Proteomes" id="UP000257109">
    <property type="component" value="Unassembled WGS sequence"/>
</dbReference>
<reference evidence="1" key="1">
    <citation type="submission" date="2018-05" db="EMBL/GenBank/DDBJ databases">
        <title>Draft genome of Mucuna pruriens seed.</title>
        <authorList>
            <person name="Nnadi N.E."/>
            <person name="Vos R."/>
            <person name="Hasami M.H."/>
            <person name="Devisetty U.K."/>
            <person name="Aguiy J.C."/>
        </authorList>
    </citation>
    <scope>NUCLEOTIDE SEQUENCE [LARGE SCALE GENOMIC DNA]</scope>
    <source>
        <strain evidence="1">JCA_2017</strain>
    </source>
</reference>
<evidence type="ECO:0000313" key="2">
    <source>
        <dbReference type="Proteomes" id="UP000257109"/>
    </source>
</evidence>
<name>A0A371GWY2_MUCPR</name>
<dbReference type="AlphaFoldDB" id="A0A371GWY2"/>
<sequence length="152" mass="16885">MEFRPKSIFICATSSHSHPHTHGGAQYFRGVSLDRGGASQELGSQSLTSSRLFETESSPTLLRPSLRLAKIVSDPSLPRPDRISLCREQVGILHLAFSTHYDRKPYQIATVAEDISSFVSFSSITNDSDSFEYNGANIFVKPDGAMKDWLYL</sequence>
<feature type="non-terminal residue" evidence="1">
    <location>
        <position position="1"/>
    </location>
</feature>
<protein>
    <submittedName>
        <fullName evidence="1">Uncharacterized protein</fullName>
    </submittedName>
</protein>
<proteinExistence type="predicted"/>
<organism evidence="1 2">
    <name type="scientific">Mucuna pruriens</name>
    <name type="common">Velvet bean</name>
    <name type="synonym">Dolichos pruriens</name>
    <dbReference type="NCBI Taxonomy" id="157652"/>
    <lineage>
        <taxon>Eukaryota</taxon>
        <taxon>Viridiplantae</taxon>
        <taxon>Streptophyta</taxon>
        <taxon>Embryophyta</taxon>
        <taxon>Tracheophyta</taxon>
        <taxon>Spermatophyta</taxon>
        <taxon>Magnoliopsida</taxon>
        <taxon>eudicotyledons</taxon>
        <taxon>Gunneridae</taxon>
        <taxon>Pentapetalae</taxon>
        <taxon>rosids</taxon>
        <taxon>fabids</taxon>
        <taxon>Fabales</taxon>
        <taxon>Fabaceae</taxon>
        <taxon>Papilionoideae</taxon>
        <taxon>50 kb inversion clade</taxon>
        <taxon>NPAAA clade</taxon>
        <taxon>indigoferoid/millettioid clade</taxon>
        <taxon>Phaseoleae</taxon>
        <taxon>Mucuna</taxon>
    </lineage>
</organism>
<dbReference type="EMBL" id="QJKJ01004214">
    <property type="protein sequence ID" value="RDX95068.1"/>
    <property type="molecule type" value="Genomic_DNA"/>
</dbReference>
<accession>A0A371GWY2</accession>
<evidence type="ECO:0000313" key="1">
    <source>
        <dbReference type="EMBL" id="RDX95068.1"/>
    </source>
</evidence>
<gene>
    <name evidence="1" type="ORF">CR513_22459</name>
</gene>
<comment type="caution">
    <text evidence="1">The sequence shown here is derived from an EMBL/GenBank/DDBJ whole genome shotgun (WGS) entry which is preliminary data.</text>
</comment>
<keyword evidence="2" id="KW-1185">Reference proteome</keyword>